<dbReference type="SUPFAM" id="SSF47162">
    <property type="entry name" value="Apolipoprotein"/>
    <property type="match status" value="1"/>
</dbReference>
<dbReference type="Proteomes" id="UP000193100">
    <property type="component" value="Chromosome"/>
</dbReference>
<dbReference type="Gene3D" id="1.20.5.1230">
    <property type="entry name" value="Apolipoprotein A-I"/>
    <property type="match status" value="1"/>
</dbReference>
<evidence type="ECO:0000256" key="2">
    <source>
        <dbReference type="SAM" id="SignalP"/>
    </source>
</evidence>
<feature type="region of interest" description="Disordered" evidence="1">
    <location>
        <begin position="79"/>
        <end position="100"/>
    </location>
</feature>
<accession>A0A1W6K7J8</accession>
<reference evidence="3 4" key="1">
    <citation type="submission" date="2017-04" db="EMBL/GenBank/DDBJ databases">
        <title>Genome Sequence of Marinobacter salarius strain SMR5 Isolated from a culture of the Diatom Skeletonema marinoi.</title>
        <authorList>
            <person name="Topel M."/>
            <person name="Pinder M.I.M."/>
            <person name="Johansson O.N."/>
            <person name="Kourtchenko O."/>
            <person name="Godhe A."/>
            <person name="Clarke A.K."/>
        </authorList>
    </citation>
    <scope>NUCLEOTIDE SEQUENCE [LARGE SCALE GENOMIC DNA]</scope>
    <source>
        <strain evidence="3 4">SMR5</strain>
    </source>
</reference>
<dbReference type="RefSeq" id="WP_051947025.1">
    <property type="nucleotide sequence ID" value="NZ_CP020931.1"/>
</dbReference>
<gene>
    <name evidence="3" type="ORF">MARSALSMR5_01197</name>
</gene>
<organism evidence="3 4">
    <name type="scientific">Marinobacter salarius</name>
    <dbReference type="NCBI Taxonomy" id="1420917"/>
    <lineage>
        <taxon>Bacteria</taxon>
        <taxon>Pseudomonadati</taxon>
        <taxon>Pseudomonadota</taxon>
        <taxon>Gammaproteobacteria</taxon>
        <taxon>Pseudomonadales</taxon>
        <taxon>Marinobacteraceae</taxon>
        <taxon>Marinobacter</taxon>
    </lineage>
</organism>
<feature type="signal peptide" evidence="2">
    <location>
        <begin position="1"/>
        <end position="24"/>
    </location>
</feature>
<proteinExistence type="predicted"/>
<feature type="compositionally biased region" description="Basic and acidic residues" evidence="1">
    <location>
        <begin position="88"/>
        <end position="100"/>
    </location>
</feature>
<sequence length="159" mass="18055">MLFKQLGYSLAFVLALGMSGSLQAESSGDSSVESLKKETRELGQALQEFGADQKAEAETAIENTLSALDKRIDTLQQELDQNWDDMSDTARERSRKSLESLQEQRQRVQQWYDELQASSSSAWERAKQGFSNAYDALSEQWNETERKLMDDSDKKNDSI</sequence>
<dbReference type="AlphaFoldDB" id="A0A1W6K7J8"/>
<feature type="chain" id="PRO_5010858147" evidence="2">
    <location>
        <begin position="25"/>
        <end position="159"/>
    </location>
</feature>
<protein>
    <submittedName>
        <fullName evidence="3">Uncharacterized protein</fullName>
    </submittedName>
</protein>
<evidence type="ECO:0000313" key="4">
    <source>
        <dbReference type="Proteomes" id="UP000193100"/>
    </source>
</evidence>
<dbReference type="GeneID" id="77255168"/>
<dbReference type="EMBL" id="CP020931">
    <property type="protein sequence ID" value="ARM83289.1"/>
    <property type="molecule type" value="Genomic_DNA"/>
</dbReference>
<evidence type="ECO:0000256" key="1">
    <source>
        <dbReference type="SAM" id="MobiDB-lite"/>
    </source>
</evidence>
<keyword evidence="2" id="KW-0732">Signal</keyword>
<dbReference type="STRING" id="1420917.AU15_12650"/>
<evidence type="ECO:0000313" key="3">
    <source>
        <dbReference type="EMBL" id="ARM83289.1"/>
    </source>
</evidence>
<name>A0A1W6K7J8_9GAMM</name>